<protein>
    <recommendedName>
        <fullName evidence="3">DDE Tnp4 domain-containing protein</fullName>
    </recommendedName>
</protein>
<feature type="domain" description="DDE Tnp4" evidence="3">
    <location>
        <begin position="339"/>
        <end position="464"/>
    </location>
</feature>
<dbReference type="GO" id="GO:0046872">
    <property type="term" value="F:metal ion binding"/>
    <property type="evidence" value="ECO:0007669"/>
    <property type="project" value="UniProtKB-KW"/>
</dbReference>
<evidence type="ECO:0000256" key="2">
    <source>
        <dbReference type="ARBA" id="ARBA00022723"/>
    </source>
</evidence>
<sequence>MLTVNVRLILNLFYQDDNGQRKILDIMYQMLAKFKARVVAATFSLGSESFYNRLHKLANEDLDRIFNRVPHKFSWKKFSESKTSMAVEKLTRKRLITDILTENIPQSNKKMCTTDNLKSQFKPLTFGEGPSTLEIVSEIEKTNKDKAVKHFRSKSTMCNFPKKSVSCQTQVMTADFACSPKSASSIETSTATTVSSKQSTSELCYVPSTGTSSSSSNGKYSDREFDKIVNEKTLELTIQLIKSHPKEFIGVPANCLWILNLLENSMNVSEGHILLVLMKMKTNDTYSRLKYQFGLSLAQTSNICHQNFHHLAHFLKTFIYVPSVLQVKQNLPIPFRVFYNGSIIFISKGYGGRISDNILFAESGILDILPENTTLMADIGFKSIEKVLNTKNVKLVRPPSVYTCEKPTKEQALETKRIASLKIHVERVIRRIREFHILTPHSCLDLSLLSVLDSITTSVCGLINLQSPIIKT</sequence>
<dbReference type="Pfam" id="PF13359">
    <property type="entry name" value="DDE_Tnp_4"/>
    <property type="match status" value="1"/>
</dbReference>
<dbReference type="AlphaFoldDB" id="A0ABD2W5U2"/>
<dbReference type="PANTHER" id="PTHR23080">
    <property type="entry name" value="THAP DOMAIN PROTEIN"/>
    <property type="match status" value="1"/>
</dbReference>
<dbReference type="Proteomes" id="UP001627154">
    <property type="component" value="Unassembled WGS sequence"/>
</dbReference>
<reference evidence="4 5" key="1">
    <citation type="journal article" date="2024" name="bioRxiv">
        <title>A reference genome for Trichogramma kaykai: A tiny desert-dwelling parasitoid wasp with competing sex-ratio distorters.</title>
        <authorList>
            <person name="Culotta J."/>
            <person name="Lindsey A.R."/>
        </authorList>
    </citation>
    <scope>NUCLEOTIDE SEQUENCE [LARGE SCALE GENOMIC DNA]</scope>
    <source>
        <strain evidence="4 5">KSX58</strain>
    </source>
</reference>
<proteinExistence type="predicted"/>
<organism evidence="4 5">
    <name type="scientific">Trichogramma kaykai</name>
    <dbReference type="NCBI Taxonomy" id="54128"/>
    <lineage>
        <taxon>Eukaryota</taxon>
        <taxon>Metazoa</taxon>
        <taxon>Ecdysozoa</taxon>
        <taxon>Arthropoda</taxon>
        <taxon>Hexapoda</taxon>
        <taxon>Insecta</taxon>
        <taxon>Pterygota</taxon>
        <taxon>Neoptera</taxon>
        <taxon>Endopterygota</taxon>
        <taxon>Hymenoptera</taxon>
        <taxon>Apocrita</taxon>
        <taxon>Proctotrupomorpha</taxon>
        <taxon>Chalcidoidea</taxon>
        <taxon>Trichogrammatidae</taxon>
        <taxon>Trichogramma</taxon>
    </lineage>
</organism>
<dbReference type="EMBL" id="JBJJXI010000134">
    <property type="protein sequence ID" value="KAL3388238.1"/>
    <property type="molecule type" value="Genomic_DNA"/>
</dbReference>
<comment type="cofactor">
    <cofactor evidence="1">
        <name>a divalent metal cation</name>
        <dbReference type="ChEBI" id="CHEBI:60240"/>
    </cofactor>
</comment>
<accession>A0ABD2W5U2</accession>
<keyword evidence="2" id="KW-0479">Metal-binding</keyword>
<evidence type="ECO:0000256" key="1">
    <source>
        <dbReference type="ARBA" id="ARBA00001968"/>
    </source>
</evidence>
<comment type="caution">
    <text evidence="4">The sequence shown here is derived from an EMBL/GenBank/DDBJ whole genome shotgun (WGS) entry which is preliminary data.</text>
</comment>
<evidence type="ECO:0000313" key="4">
    <source>
        <dbReference type="EMBL" id="KAL3388238.1"/>
    </source>
</evidence>
<evidence type="ECO:0000259" key="3">
    <source>
        <dbReference type="Pfam" id="PF13359"/>
    </source>
</evidence>
<evidence type="ECO:0000313" key="5">
    <source>
        <dbReference type="Proteomes" id="UP001627154"/>
    </source>
</evidence>
<keyword evidence="5" id="KW-1185">Reference proteome</keyword>
<gene>
    <name evidence="4" type="ORF">TKK_016476</name>
</gene>
<name>A0ABD2W5U2_9HYME</name>
<dbReference type="InterPro" id="IPR027806">
    <property type="entry name" value="HARBI1_dom"/>
</dbReference>